<organism evidence="2 3">
    <name type="scientific">Noviluteimonas gilva</name>
    <dbReference type="NCBI Taxonomy" id="2682097"/>
    <lineage>
        <taxon>Bacteria</taxon>
        <taxon>Pseudomonadati</taxon>
        <taxon>Pseudomonadota</taxon>
        <taxon>Gammaproteobacteria</taxon>
        <taxon>Lysobacterales</taxon>
        <taxon>Lysobacteraceae</taxon>
        <taxon>Noviluteimonas</taxon>
    </lineage>
</organism>
<feature type="signal peptide" evidence="1">
    <location>
        <begin position="1"/>
        <end position="19"/>
    </location>
</feature>
<evidence type="ECO:0000256" key="1">
    <source>
        <dbReference type="SAM" id="SignalP"/>
    </source>
</evidence>
<proteinExistence type="predicted"/>
<accession>A0A7C9LGX2</accession>
<keyword evidence="3" id="KW-1185">Reference proteome</keyword>
<protein>
    <submittedName>
        <fullName evidence="2">Uncharacterized protein</fullName>
    </submittedName>
</protein>
<comment type="caution">
    <text evidence="2">The sequence shown here is derived from an EMBL/GenBank/DDBJ whole genome shotgun (WGS) entry which is preliminary data.</text>
</comment>
<dbReference type="RefSeq" id="WP_156641653.1">
    <property type="nucleotide sequence ID" value="NZ_WOXT01000002.1"/>
</dbReference>
<reference evidence="2 3" key="1">
    <citation type="submission" date="2019-12" db="EMBL/GenBank/DDBJ databases">
        <authorList>
            <person name="Xu J."/>
        </authorList>
    </citation>
    <scope>NUCLEOTIDE SEQUENCE [LARGE SCALE GENOMIC DNA]</scope>
    <source>
        <strain evidence="2 3">HX-5-24</strain>
    </source>
</reference>
<dbReference type="PROSITE" id="PS51257">
    <property type="entry name" value="PROKAR_LIPOPROTEIN"/>
    <property type="match status" value="1"/>
</dbReference>
<evidence type="ECO:0000313" key="2">
    <source>
        <dbReference type="EMBL" id="MUV14361.1"/>
    </source>
</evidence>
<name>A0A7C9LGX2_9GAMM</name>
<dbReference type="Proteomes" id="UP000479692">
    <property type="component" value="Unassembled WGS sequence"/>
</dbReference>
<dbReference type="EMBL" id="WOXT01000002">
    <property type="protein sequence ID" value="MUV14361.1"/>
    <property type="molecule type" value="Genomic_DNA"/>
</dbReference>
<gene>
    <name evidence="2" type="ORF">GN331_09100</name>
</gene>
<evidence type="ECO:0000313" key="3">
    <source>
        <dbReference type="Proteomes" id="UP000479692"/>
    </source>
</evidence>
<feature type="chain" id="PRO_5028938515" evidence="1">
    <location>
        <begin position="20"/>
        <end position="165"/>
    </location>
</feature>
<keyword evidence="1" id="KW-0732">Signal</keyword>
<dbReference type="AlphaFoldDB" id="A0A7C9LGX2"/>
<sequence length="165" mass="17892">MPILRIALLTLSLATAACSQSNTPQTAEDPSAHLTMEDISPTIKFVAPSTWANGKTWRFTERDKQGNVVRTSVLRITDKRATSCMAGEWRRLEVIEGDAKFPAPAWGELGGKPTVMLSPEACDNYYVYVGAFIGDAFEGHAEWLGLGRADDFGAVRGEPVSSATK</sequence>